<gene>
    <name evidence="5" type="primary">Sh3bp5l</name>
    <name evidence="5" type="ORF">AWC38_SpisGene14121</name>
</gene>
<dbReference type="PANTHER" id="PTHR19423">
    <property type="entry name" value="SH3 DOMAIN-BINDING PROTEIN 5"/>
    <property type="match status" value="1"/>
</dbReference>
<feature type="compositionally biased region" description="Acidic residues" evidence="4">
    <location>
        <begin position="21"/>
        <end position="32"/>
    </location>
</feature>
<dbReference type="OrthoDB" id="446789at2759"/>
<dbReference type="Pfam" id="PF05276">
    <property type="entry name" value="SH3BP5"/>
    <property type="match status" value="1"/>
</dbReference>
<evidence type="ECO:0000313" key="5">
    <source>
        <dbReference type="EMBL" id="PFX21369.1"/>
    </source>
</evidence>
<dbReference type="GO" id="GO:0005737">
    <property type="term" value="C:cytoplasm"/>
    <property type="evidence" value="ECO:0007669"/>
    <property type="project" value="TreeGrafter"/>
</dbReference>
<protein>
    <submittedName>
        <fullName evidence="5">SH3 domain-binding protein 5-like</fullName>
    </submittedName>
</protein>
<feature type="region of interest" description="Disordered" evidence="4">
    <location>
        <begin position="1"/>
        <end position="32"/>
    </location>
</feature>
<feature type="region of interest" description="Disordered" evidence="4">
    <location>
        <begin position="357"/>
        <end position="379"/>
    </location>
</feature>
<dbReference type="PANTHER" id="PTHR19423:SF1">
    <property type="entry name" value="SH3 DOMAIN-BINDING PROTEIN 5"/>
    <property type="match status" value="1"/>
</dbReference>
<feature type="compositionally biased region" description="Basic and acidic residues" evidence="4">
    <location>
        <begin position="489"/>
        <end position="506"/>
    </location>
</feature>
<dbReference type="GO" id="GO:0035556">
    <property type="term" value="P:intracellular signal transduction"/>
    <property type="evidence" value="ECO:0007669"/>
    <property type="project" value="InterPro"/>
</dbReference>
<evidence type="ECO:0000256" key="4">
    <source>
        <dbReference type="SAM" id="MobiDB-lite"/>
    </source>
</evidence>
<organism evidence="5 6">
    <name type="scientific">Stylophora pistillata</name>
    <name type="common">Smooth cauliflower coral</name>
    <dbReference type="NCBI Taxonomy" id="50429"/>
    <lineage>
        <taxon>Eukaryota</taxon>
        <taxon>Metazoa</taxon>
        <taxon>Cnidaria</taxon>
        <taxon>Anthozoa</taxon>
        <taxon>Hexacorallia</taxon>
        <taxon>Scleractinia</taxon>
        <taxon>Astrocoeniina</taxon>
        <taxon>Pocilloporidae</taxon>
        <taxon>Stylophora</taxon>
    </lineage>
</organism>
<dbReference type="InterPro" id="IPR007940">
    <property type="entry name" value="SH3BP5"/>
</dbReference>
<feature type="coiled-coil region" evidence="3">
    <location>
        <begin position="37"/>
        <end position="71"/>
    </location>
</feature>
<name>A0A2B4RX38_STYPI</name>
<dbReference type="STRING" id="50429.A0A2B4RX38"/>
<evidence type="ECO:0000313" key="6">
    <source>
        <dbReference type="Proteomes" id="UP000225706"/>
    </source>
</evidence>
<feature type="coiled-coil region" evidence="3">
    <location>
        <begin position="217"/>
        <end position="251"/>
    </location>
</feature>
<keyword evidence="6" id="KW-1185">Reference proteome</keyword>
<comment type="caution">
    <text evidence="5">The sequence shown here is derived from an EMBL/GenBank/DDBJ whole genome shotgun (WGS) entry which is preliminary data.</text>
</comment>
<dbReference type="EMBL" id="LSMT01000279">
    <property type="protein sequence ID" value="PFX21369.1"/>
    <property type="molecule type" value="Genomic_DNA"/>
</dbReference>
<feature type="compositionally biased region" description="Polar residues" evidence="4">
    <location>
        <begin position="1"/>
        <end position="13"/>
    </location>
</feature>
<evidence type="ECO:0000256" key="1">
    <source>
        <dbReference type="ARBA" id="ARBA00007796"/>
    </source>
</evidence>
<dbReference type="Proteomes" id="UP000225706">
    <property type="component" value="Unassembled WGS sequence"/>
</dbReference>
<evidence type="ECO:0000256" key="3">
    <source>
        <dbReference type="SAM" id="Coils"/>
    </source>
</evidence>
<dbReference type="AlphaFoldDB" id="A0A2B4RX38"/>
<sequence length="570" mass="63919">MASGVSQTYTESKVQFRGTDGDVEDEDDSEDVLDPRVKGELERLNSSTAEINRLEHDLEELQATFRQTLTESAYILKSQATFLGPKYIDRARPYYNAVQKAKQSQIETQKAALKYERARSSHQAAKKMLSIAEQKLVSTSKEHKVLDPTWQEMLNQAVLKVMESDKERALREKEHLETAQAFSEAGRKVTELKSKLNSAINKSRPYFDLKMKYDQILEAHKRQVEITQASLQEAKQKYSMALKNLEGISEEIHEMRQSRESLDALLLEREEGVGAESPDGDFSGDTDLTNLEGGPVLQRKPSYGFKIAVVSSAKEVELENNGLIVGERDGDPEGCNSLDELQGSRKLQESFTKGIRESEESVVCHGEDSSTGPSEDVETGREITENLSNCDHKSPIPKEKWSVVQVDSCVITSEDTNEASKFSDSKEYPHGLEIQLVTNQDSKALKNQQLECEEVNLNEIDDDLTSWVHEVAMQESTSTLEDLELKRVTKRTHDSNNSEGSADRCESNIISTKQETVGRKTLLEVQGKVNEEDCGEVIEKRQSDCESEVINQEVTNDNGLDVILEPDNSA</sequence>
<comment type="similarity">
    <text evidence="1">Belongs to the SH3BP5 family.</text>
</comment>
<evidence type="ECO:0000256" key="2">
    <source>
        <dbReference type="ARBA" id="ARBA00023054"/>
    </source>
</evidence>
<reference evidence="6" key="1">
    <citation type="journal article" date="2017" name="bioRxiv">
        <title>Comparative analysis of the genomes of Stylophora pistillata and Acropora digitifera provides evidence for extensive differences between species of corals.</title>
        <authorList>
            <person name="Voolstra C.R."/>
            <person name="Li Y."/>
            <person name="Liew Y.J."/>
            <person name="Baumgarten S."/>
            <person name="Zoccola D."/>
            <person name="Flot J.-F."/>
            <person name="Tambutte S."/>
            <person name="Allemand D."/>
            <person name="Aranda M."/>
        </authorList>
    </citation>
    <scope>NUCLEOTIDE SEQUENCE [LARGE SCALE GENOMIC DNA]</scope>
</reference>
<accession>A0A2B4RX38</accession>
<dbReference type="GO" id="GO:0004860">
    <property type="term" value="F:protein kinase inhibitor activity"/>
    <property type="evidence" value="ECO:0007669"/>
    <property type="project" value="TreeGrafter"/>
</dbReference>
<keyword evidence="2 3" id="KW-0175">Coiled coil</keyword>
<feature type="region of interest" description="Disordered" evidence="4">
    <location>
        <begin position="489"/>
        <end position="510"/>
    </location>
</feature>
<proteinExistence type="inferred from homology"/>